<organism evidence="2 3">
    <name type="scientific">Hermetia illucens</name>
    <name type="common">Black soldier fly</name>
    <dbReference type="NCBI Taxonomy" id="343691"/>
    <lineage>
        <taxon>Eukaryota</taxon>
        <taxon>Metazoa</taxon>
        <taxon>Ecdysozoa</taxon>
        <taxon>Arthropoda</taxon>
        <taxon>Hexapoda</taxon>
        <taxon>Insecta</taxon>
        <taxon>Pterygota</taxon>
        <taxon>Neoptera</taxon>
        <taxon>Endopterygota</taxon>
        <taxon>Diptera</taxon>
        <taxon>Brachycera</taxon>
        <taxon>Stratiomyomorpha</taxon>
        <taxon>Stratiomyidae</taxon>
        <taxon>Hermetiinae</taxon>
        <taxon>Hermetia</taxon>
    </lineage>
</organism>
<protein>
    <submittedName>
        <fullName evidence="2">Uncharacterized protein</fullName>
    </submittedName>
</protein>
<proteinExistence type="predicted"/>
<dbReference type="InParanoid" id="A0A7R8UG06"/>
<reference evidence="2 3" key="1">
    <citation type="submission" date="2020-11" db="EMBL/GenBank/DDBJ databases">
        <authorList>
            <person name="Wallbank WR R."/>
            <person name="Pardo Diaz C."/>
            <person name="Kozak K."/>
            <person name="Martin S."/>
            <person name="Jiggins C."/>
            <person name="Moest M."/>
            <person name="Warren A I."/>
            <person name="Generalovic N T."/>
            <person name="Byers J.R.P. K."/>
            <person name="Montejo-Kovacevich G."/>
            <person name="Yen C E."/>
        </authorList>
    </citation>
    <scope>NUCLEOTIDE SEQUENCE [LARGE SCALE GENOMIC DNA]</scope>
</reference>
<keyword evidence="3" id="KW-1185">Reference proteome</keyword>
<sequence length="248" mass="27608">MAKIFNEKIINSLRKNNIGCEERDSSGYDPGETYVIQEVDARKRKKPVFRRKHNNQSNGHRGSGDSIPNCCYCKVKSGQKFVTSTPLVACHQRSPHHHRAETQSKIYENPHKSNPRSSKLSETESDQGLRSTSKACGDISVEAEATSIDDGFIESKSSNPLLPAVLEECSDKVPGLCFDELCDPPGHLDYKNVSLFRSILGPYPDEPLLAMIDKFLSFIGFGGGLCAKDMNKLAMLDDVVEYMPDYED</sequence>
<evidence type="ECO:0000313" key="2">
    <source>
        <dbReference type="EMBL" id="CAD7080173.1"/>
    </source>
</evidence>
<feature type="compositionally biased region" description="Polar residues" evidence="1">
    <location>
        <begin position="115"/>
        <end position="134"/>
    </location>
</feature>
<accession>A0A7R8UG06</accession>
<dbReference type="AlphaFoldDB" id="A0A7R8UG06"/>
<dbReference type="EMBL" id="LR899009">
    <property type="protein sequence ID" value="CAD7080173.1"/>
    <property type="molecule type" value="Genomic_DNA"/>
</dbReference>
<evidence type="ECO:0000256" key="1">
    <source>
        <dbReference type="SAM" id="MobiDB-lite"/>
    </source>
</evidence>
<name>A0A7R8UG06_HERIL</name>
<evidence type="ECO:0000313" key="3">
    <source>
        <dbReference type="Proteomes" id="UP000594454"/>
    </source>
</evidence>
<dbReference type="Proteomes" id="UP000594454">
    <property type="component" value="Chromosome 1"/>
</dbReference>
<feature type="region of interest" description="Disordered" evidence="1">
    <location>
        <begin position="91"/>
        <end position="134"/>
    </location>
</feature>
<gene>
    <name evidence="2" type="ORF">HERILL_LOCUS3339</name>
</gene>